<reference evidence="2" key="1">
    <citation type="submission" date="2023-01" db="EMBL/GenBank/DDBJ databases">
        <title>The growth and conidiation of Purpureocillium lavendulum are regulated by nitrogen source and histone H3K14 acetylation.</title>
        <authorList>
            <person name="Tang P."/>
            <person name="Han J."/>
            <person name="Zhang C."/>
            <person name="Tang P."/>
            <person name="Qi F."/>
            <person name="Zhang K."/>
            <person name="Liang L."/>
        </authorList>
    </citation>
    <scope>NUCLEOTIDE SEQUENCE</scope>
    <source>
        <strain evidence="2">YMF1.00683</strain>
    </source>
</reference>
<dbReference type="AlphaFoldDB" id="A0AB34FFQ9"/>
<evidence type="ECO:0000313" key="2">
    <source>
        <dbReference type="EMBL" id="KAJ6437735.1"/>
    </source>
</evidence>
<evidence type="ECO:0000313" key="3">
    <source>
        <dbReference type="Proteomes" id="UP001163105"/>
    </source>
</evidence>
<organism evidence="2 3">
    <name type="scientific">Purpureocillium lavendulum</name>
    <dbReference type="NCBI Taxonomy" id="1247861"/>
    <lineage>
        <taxon>Eukaryota</taxon>
        <taxon>Fungi</taxon>
        <taxon>Dikarya</taxon>
        <taxon>Ascomycota</taxon>
        <taxon>Pezizomycotina</taxon>
        <taxon>Sordariomycetes</taxon>
        <taxon>Hypocreomycetidae</taxon>
        <taxon>Hypocreales</taxon>
        <taxon>Ophiocordycipitaceae</taxon>
        <taxon>Purpureocillium</taxon>
    </lineage>
</organism>
<gene>
    <name evidence="2" type="ORF">O9K51_09563</name>
</gene>
<accession>A0AB34FFQ9</accession>
<keyword evidence="3" id="KW-1185">Reference proteome</keyword>
<proteinExistence type="predicted"/>
<dbReference type="Proteomes" id="UP001163105">
    <property type="component" value="Unassembled WGS sequence"/>
</dbReference>
<feature type="region of interest" description="Disordered" evidence="1">
    <location>
        <begin position="613"/>
        <end position="636"/>
    </location>
</feature>
<dbReference type="PANTHER" id="PTHR33099">
    <property type="entry name" value="FE2OG DIOXYGENASE DOMAIN-CONTAINING PROTEIN"/>
    <property type="match status" value="1"/>
</dbReference>
<evidence type="ECO:0000256" key="1">
    <source>
        <dbReference type="SAM" id="MobiDB-lite"/>
    </source>
</evidence>
<dbReference type="PANTHER" id="PTHR33099:SF7">
    <property type="entry name" value="MYND-TYPE DOMAIN-CONTAINING PROTEIN"/>
    <property type="match status" value="1"/>
</dbReference>
<name>A0AB34FFQ9_9HYPO</name>
<sequence length="636" mass="69976">MPTAQLSRNAMAATQLSAAPTAEPADLRTELLEALDSIKTPGSFGAFAQLRDPPPAELFVEDVGAVTMPLDAEQAARLIGKCRQAPFGRKRRRWSTSASQFIFRNPGWPAYMRGLCALVAQKLGIDTVVHAEIYKMLIYEEGAMFKPHTELDFALPNYNNFADQYGAITSFVTLSSDVADPAPAPQCILDWALSKLRSCLGAWAPETTLDSASGAAMVDCVQYFDDPLNFFMQNVMPKLEERIDQAAFYLGLMGRLLQSSVDGSLPIEWAASMHRTVARNFINATSFANVKGEVAREDQAKRTHLDPQAEPAKLTTVSVTALLDFFRDVDDPSEPQNIEILDLFVDKVVADAPMIPAVEFGSLWIPWLREVDDYIASGEVPLDTPRYQRLFIAIINAYLNTYVGREPSRSTSLVRKGVKCDCTSCSSLNAFLRDGTQGVARYRMNKAARFHMHQKLDAAKVDCTHETERYSNPHTLVVTKTHKHNKVRRDEWISRGKNARAQLATFNDVHLRLYLGDRYFMVQMRQLLRTQPPLANAQPAAQQVALRPVAQPAVVQQPAAAVSAPASAPTPTRTAAQARAEPPVLAPLPSTYRPRVRGPLPDAVAAGIPSVAGVKRPAPGSSRHRGDVNIIDLTSD</sequence>
<comment type="caution">
    <text evidence="2">The sequence shown here is derived from an EMBL/GenBank/DDBJ whole genome shotgun (WGS) entry which is preliminary data.</text>
</comment>
<protein>
    <submittedName>
        <fullName evidence="2">2OG-Fe(II) oxygenase superfamily protein</fullName>
    </submittedName>
</protein>
<dbReference type="EMBL" id="JAQHRD010000010">
    <property type="protein sequence ID" value="KAJ6437735.1"/>
    <property type="molecule type" value="Genomic_DNA"/>
</dbReference>